<protein>
    <recommendedName>
        <fullName evidence="3">Glycosyltransferase 2-like domain-containing protein</fullName>
    </recommendedName>
</protein>
<dbReference type="EMBL" id="BMKE01000025">
    <property type="protein sequence ID" value="GGB51886.1"/>
    <property type="molecule type" value="Genomic_DNA"/>
</dbReference>
<dbReference type="InterPro" id="IPR029044">
    <property type="entry name" value="Nucleotide-diphossugar_trans"/>
</dbReference>
<reference evidence="2" key="1">
    <citation type="journal article" date="2019" name="Int. J. Syst. Evol. Microbiol.">
        <title>The Global Catalogue of Microorganisms (GCM) 10K type strain sequencing project: providing services to taxonomists for standard genome sequencing and annotation.</title>
        <authorList>
            <consortium name="The Broad Institute Genomics Platform"/>
            <consortium name="The Broad Institute Genome Sequencing Center for Infectious Disease"/>
            <person name="Wu L."/>
            <person name="Ma J."/>
        </authorList>
    </citation>
    <scope>NUCLEOTIDE SEQUENCE [LARGE SCALE GENOMIC DNA]</scope>
    <source>
        <strain evidence="2">CGMCC 1.15923</strain>
    </source>
</reference>
<name>A0ABQ1IT71_9GAMM</name>
<comment type="caution">
    <text evidence="1">The sequence shown here is derived from an EMBL/GenBank/DDBJ whole genome shotgun (WGS) entry which is preliminary data.</text>
</comment>
<proteinExistence type="predicted"/>
<evidence type="ECO:0008006" key="3">
    <source>
        <dbReference type="Google" id="ProtNLM"/>
    </source>
</evidence>
<dbReference type="SUPFAM" id="SSF53448">
    <property type="entry name" value="Nucleotide-diphospho-sugar transferases"/>
    <property type="match status" value="1"/>
</dbReference>
<gene>
    <name evidence="1" type="ORF">GCM10011502_26300</name>
</gene>
<evidence type="ECO:0000313" key="2">
    <source>
        <dbReference type="Proteomes" id="UP000646152"/>
    </source>
</evidence>
<dbReference type="Proteomes" id="UP000646152">
    <property type="component" value="Unassembled WGS sequence"/>
</dbReference>
<sequence length="257" mass="29725">MIISFTTISSRVDIVDNVVFNILNQSIEEFELRLYISKEPWLLDKGITSIPHRLEKLKKDSRFKVIYTKNTGPYRKLIPALTEFWGTKKPIITIDDDVAYPNNFLETMTHAQKIFDCPIAFRGREITLNSQNKILPYKKWKSSNLAGASACKLPTGKDGVIYMPHHFSRDVLNINHALEIAKTADDLWFKWHTLRAGYASCLLLDALQDSFTSIENEEKSEITLYDTYNKKGGNDEIIENLQSHYPLKKELNEKFIY</sequence>
<organism evidence="1 2">
    <name type="scientific">Oceanisphaera marina</name>
    <dbReference type="NCBI Taxonomy" id="2017550"/>
    <lineage>
        <taxon>Bacteria</taxon>
        <taxon>Pseudomonadati</taxon>
        <taxon>Pseudomonadota</taxon>
        <taxon>Gammaproteobacteria</taxon>
        <taxon>Aeromonadales</taxon>
        <taxon>Aeromonadaceae</taxon>
        <taxon>Oceanisphaera</taxon>
    </lineage>
</organism>
<dbReference type="RefSeq" id="WP_188630590.1">
    <property type="nucleotide sequence ID" value="NZ_BMKE01000025.1"/>
</dbReference>
<accession>A0ABQ1IT71</accession>
<keyword evidence="2" id="KW-1185">Reference proteome</keyword>
<evidence type="ECO:0000313" key="1">
    <source>
        <dbReference type="EMBL" id="GGB51886.1"/>
    </source>
</evidence>